<dbReference type="GO" id="GO:0045454">
    <property type="term" value="P:cell redox homeostasis"/>
    <property type="evidence" value="ECO:0007669"/>
    <property type="project" value="TreeGrafter"/>
</dbReference>
<dbReference type="GO" id="GO:0016491">
    <property type="term" value="F:oxidoreductase activity"/>
    <property type="evidence" value="ECO:0007669"/>
    <property type="project" value="InterPro"/>
</dbReference>
<organism evidence="2 3">
    <name type="scientific">Monoraphidium neglectum</name>
    <dbReference type="NCBI Taxonomy" id="145388"/>
    <lineage>
        <taxon>Eukaryota</taxon>
        <taxon>Viridiplantae</taxon>
        <taxon>Chlorophyta</taxon>
        <taxon>core chlorophytes</taxon>
        <taxon>Chlorophyceae</taxon>
        <taxon>CS clade</taxon>
        <taxon>Sphaeropleales</taxon>
        <taxon>Selenastraceae</taxon>
        <taxon>Monoraphidium</taxon>
    </lineage>
</organism>
<dbReference type="AlphaFoldDB" id="A0A0D2NGB8"/>
<dbReference type="EMBL" id="KK100729">
    <property type="protein sequence ID" value="KIZ04081.1"/>
    <property type="molecule type" value="Genomic_DNA"/>
</dbReference>
<keyword evidence="3" id="KW-1185">Reference proteome</keyword>
<dbReference type="Pfam" id="PF00578">
    <property type="entry name" value="AhpC-TSA"/>
    <property type="match status" value="1"/>
</dbReference>
<dbReference type="InterPro" id="IPR013766">
    <property type="entry name" value="Thioredoxin_domain"/>
</dbReference>
<evidence type="ECO:0000313" key="3">
    <source>
        <dbReference type="Proteomes" id="UP000054498"/>
    </source>
</evidence>
<proteinExistence type="predicted"/>
<gene>
    <name evidence="2" type="ORF">MNEG_3882</name>
</gene>
<dbReference type="OrthoDB" id="2996783at2759"/>
<dbReference type="SUPFAM" id="SSF52833">
    <property type="entry name" value="Thioredoxin-like"/>
    <property type="match status" value="1"/>
</dbReference>
<dbReference type="PANTHER" id="PTHR43503:SF12">
    <property type="entry name" value="PEROXIREDOXIN"/>
    <property type="match status" value="1"/>
</dbReference>
<dbReference type="InterPro" id="IPR036249">
    <property type="entry name" value="Thioredoxin-like_sf"/>
</dbReference>
<dbReference type="RefSeq" id="XP_013903100.1">
    <property type="nucleotide sequence ID" value="XM_014047646.1"/>
</dbReference>
<reference evidence="2 3" key="1">
    <citation type="journal article" date="2013" name="BMC Genomics">
        <title>Reconstruction of the lipid metabolism for the microalga Monoraphidium neglectum from its genome sequence reveals characteristics suitable for biofuel production.</title>
        <authorList>
            <person name="Bogen C."/>
            <person name="Al-Dilaimi A."/>
            <person name="Albersmeier A."/>
            <person name="Wichmann J."/>
            <person name="Grundmann M."/>
            <person name="Rupp O."/>
            <person name="Lauersen K.J."/>
            <person name="Blifernez-Klassen O."/>
            <person name="Kalinowski J."/>
            <person name="Goesmann A."/>
            <person name="Mussgnug J.H."/>
            <person name="Kruse O."/>
        </authorList>
    </citation>
    <scope>NUCLEOTIDE SEQUENCE [LARGE SCALE GENOMIC DNA]</scope>
    <source>
        <strain evidence="2 3">SAG 48.87</strain>
    </source>
</reference>
<dbReference type="InterPro" id="IPR000866">
    <property type="entry name" value="AhpC/TSA"/>
</dbReference>
<dbReference type="GO" id="GO:0005829">
    <property type="term" value="C:cytosol"/>
    <property type="evidence" value="ECO:0007669"/>
    <property type="project" value="TreeGrafter"/>
</dbReference>
<protein>
    <recommendedName>
        <fullName evidence="1">Thioredoxin domain-containing protein</fullName>
    </recommendedName>
</protein>
<evidence type="ECO:0000313" key="2">
    <source>
        <dbReference type="EMBL" id="KIZ04081.1"/>
    </source>
</evidence>
<dbReference type="Gene3D" id="3.40.30.10">
    <property type="entry name" value="Glutaredoxin"/>
    <property type="match status" value="1"/>
</dbReference>
<sequence>MSCAAAVPSGSEAYAKLYPEKSSDGVLRLGNVVPDFEADSTLGPIKWHDWIDGEWPGRARKWAILFSHPADFTPVCTTEIGRMAIKYKNFEAKGVKVAALSCDKIDDHNTWLKDVVAHCANKVRCWRASNGSPAAAVAAAAAAVAAVTIDFPILADPTREIATLYGMLDPALEDKSEQQGAAQEAEAALGGVVGGGPPMVFIIGPDKKLKLTVNYPASVGRNMDEIERVVDALILSSDKSIATPANWPNNHEEAGMKGWVFLLPTVTKEDADKFFPDHKVCDVPSKIEYLRLTPVDGLDPKPEANATVEAEA</sequence>
<dbReference type="KEGG" id="mng:MNEG_3882"/>
<dbReference type="STRING" id="145388.A0A0D2NGB8"/>
<accession>A0A0D2NGB8</accession>
<dbReference type="Proteomes" id="UP000054498">
    <property type="component" value="Unassembled WGS sequence"/>
</dbReference>
<feature type="domain" description="Thioredoxin" evidence="1">
    <location>
        <begin position="27"/>
        <end position="235"/>
    </location>
</feature>
<dbReference type="GO" id="GO:0016209">
    <property type="term" value="F:antioxidant activity"/>
    <property type="evidence" value="ECO:0007669"/>
    <property type="project" value="InterPro"/>
</dbReference>
<dbReference type="PANTHER" id="PTHR43503">
    <property type="entry name" value="MCG48959-RELATED"/>
    <property type="match status" value="1"/>
</dbReference>
<evidence type="ECO:0000259" key="1">
    <source>
        <dbReference type="PROSITE" id="PS51352"/>
    </source>
</evidence>
<dbReference type="PROSITE" id="PS51352">
    <property type="entry name" value="THIOREDOXIN_2"/>
    <property type="match status" value="1"/>
</dbReference>
<dbReference type="GO" id="GO:0005739">
    <property type="term" value="C:mitochondrion"/>
    <property type="evidence" value="ECO:0007669"/>
    <property type="project" value="TreeGrafter"/>
</dbReference>
<name>A0A0D2NGB8_9CHLO</name>
<dbReference type="GeneID" id="25736760"/>
<dbReference type="Gene3D" id="3.30.1020.10">
    <property type="entry name" value="Antioxidant, Horf6, Chain A, domain2"/>
    <property type="match status" value="1"/>
</dbReference>